<dbReference type="Proteomes" id="UP001314205">
    <property type="component" value="Unassembled WGS sequence"/>
</dbReference>
<feature type="region of interest" description="Disordered" evidence="1">
    <location>
        <begin position="174"/>
        <end position="280"/>
    </location>
</feature>
<accession>A0AAV1LH23</accession>
<evidence type="ECO:0000313" key="3">
    <source>
        <dbReference type="EMBL" id="CAK1594770.1"/>
    </source>
</evidence>
<feature type="compositionally biased region" description="Basic and acidic residues" evidence="1">
    <location>
        <begin position="218"/>
        <end position="258"/>
    </location>
</feature>
<sequence length="1363" mass="154059">MDRFISMWKVRELADKVTNVVMNYTEVEGKVREATSDEAWGPTGQQMQELALATFTYEHFPEVMSMLWRRMLHDNRSHWRRTYKCLLLLSYLVRNGSERVVTSAREHIYDLRSLENYTYVDDLGKDQGINVRHKVRELIDFIQDDEKLREERKKAKKNKDKYIGMSSEAAVMGVRGGGGGGGGGGGWGEYSDRAAPGWDDVKERNDDDDYERDDSDGDYGHRKPQKENVYRDAEVIEDSPRLSREPRPDDKKLEKSESLNKPLSISLRSPAKSKPATPVKKIDLGAAASYGKISTAPSTAPANSSSQNNSNDLLDDLFKTCPAPSSGSTSLVLEDDFDPRAEERKNSVPTETDFGDFSRAFGASPPIAPSVPAVPAVPAAPAQTDDSFADFSSAFSGQMQPPTTSIVPSTPASNLDLLSDLSPPPIAPAQSSFSSDLDSLTGQFNATTLQPMQQGDGTEETKLTVIQKLLTEAMENCLQILNSVDRIKSEADVNNIKISVENVLKYLPGPITAQKLCNCDDFLLSTELIELYSKLLTALVRICLPHWPLLKGEVIKIFTVEDSFEVSQESLAILCGFLKEECDLVVLDALASIFLTYVKSDAVITAFIDCCKVRAKSLNEWEKFVQLLVTLPERIANRLTTKTPKEFSHERYSYILIFHVVRAMDFIAESSYFVGVKYDLLQLAHLVSKIVNIYNNSDAMSKFIDVVIAWASSNEESSKFVKIKLIQTLLHHLNRHAIDKISVIMLKRCPIDYKSDDQPIRRIFGDNFDTNKNWNDVLSFRIPFYVKPKDYKDTTLVENLVYYISASKNNASVLSDLVLRLANLWSDVKSNNLTNLDEHMYTSQLLVLAVKYRAVLALRSHSPWQLIELKKILFKGMSKHLDLLSQELRCVGMATIEIIFKILSQIDESDRKAVEQLHFDYNEMGPTCDEIHRILSNLTDKCLIDENRKIPDCNFTKIDLKKLLDEIANEVMDDEQPIQNTIVTCAVKSPEQTKSIVKTIISAKLDALEKSGKDEEILDSDDDLQPYDMSNDVTVASKKRPMYLRDLLEIVTEAKDLDTFEAAVTVAEELVDKQMKHEDEKLAIELLDLFIHLDEKYHVDNFNSIKFNTAVAIVCSKPVMCAEHLCKEIHMDVGRYSIATKIFMLDVLSESANRIADVRPNRDEKPKTEITVRAEETSSPEEVIRRRLLSKTRYFHSKRPHPYARAKKNRFAAVSDYFFYPLVSGFGQRQLTLSHHNLKQDVDNILLLKYLSVVGNIILASKNCPKCPNYCREVIQMVLYLRFSPEPKIQSCVISIIASIVLALPESILKEEFFNPMMELRSWLIECLSNLDLTMRLGGPKSETALFAGQVLHLLEKNLSEVE</sequence>
<dbReference type="Pfam" id="PF01417">
    <property type="entry name" value="ENTH"/>
    <property type="match status" value="1"/>
</dbReference>
<dbReference type="GO" id="GO:0005768">
    <property type="term" value="C:endosome"/>
    <property type="evidence" value="ECO:0007669"/>
    <property type="project" value="TreeGrafter"/>
</dbReference>
<dbReference type="Gene3D" id="1.25.40.90">
    <property type="match status" value="1"/>
</dbReference>
<dbReference type="GO" id="GO:0006897">
    <property type="term" value="P:endocytosis"/>
    <property type="evidence" value="ECO:0007669"/>
    <property type="project" value="TreeGrafter"/>
</dbReference>
<dbReference type="SMART" id="SM00273">
    <property type="entry name" value="ENTH"/>
    <property type="match status" value="1"/>
</dbReference>
<dbReference type="InterPro" id="IPR038528">
    <property type="entry name" value="TEL2_C_sf"/>
</dbReference>
<dbReference type="PANTHER" id="PTHR12276">
    <property type="entry name" value="EPSIN/ENT-RELATED"/>
    <property type="match status" value="1"/>
</dbReference>
<dbReference type="SUPFAM" id="SSF48371">
    <property type="entry name" value="ARM repeat"/>
    <property type="match status" value="1"/>
</dbReference>
<dbReference type="SUPFAM" id="SSF48464">
    <property type="entry name" value="ENTH/VHS domain"/>
    <property type="match status" value="1"/>
</dbReference>
<keyword evidence="4" id="KW-1185">Reference proteome</keyword>
<reference evidence="3 4" key="1">
    <citation type="submission" date="2023-11" db="EMBL/GenBank/DDBJ databases">
        <authorList>
            <person name="Hedman E."/>
            <person name="Englund M."/>
            <person name="Stromberg M."/>
            <person name="Nyberg Akerstrom W."/>
            <person name="Nylinder S."/>
            <person name="Jareborg N."/>
            <person name="Kallberg Y."/>
            <person name="Kronander E."/>
        </authorList>
    </citation>
    <scope>NUCLEOTIDE SEQUENCE [LARGE SCALE GENOMIC DNA]</scope>
</reference>
<comment type="caution">
    <text evidence="3">The sequence shown here is derived from an EMBL/GenBank/DDBJ whole genome shotgun (WGS) entry which is preliminary data.</text>
</comment>
<dbReference type="GO" id="GO:0030125">
    <property type="term" value="C:clathrin vesicle coat"/>
    <property type="evidence" value="ECO:0007669"/>
    <property type="project" value="TreeGrafter"/>
</dbReference>
<dbReference type="PANTHER" id="PTHR12276:SF45">
    <property type="entry name" value="CLATHRIN INTERACTOR 1"/>
    <property type="match status" value="1"/>
</dbReference>
<dbReference type="InterPro" id="IPR013809">
    <property type="entry name" value="ENTH"/>
</dbReference>
<name>A0AAV1LH23_9NEOP</name>
<dbReference type="PROSITE" id="PS50942">
    <property type="entry name" value="ENTH"/>
    <property type="match status" value="1"/>
</dbReference>
<evidence type="ECO:0000313" key="4">
    <source>
        <dbReference type="Proteomes" id="UP001314205"/>
    </source>
</evidence>
<dbReference type="GO" id="GO:0005543">
    <property type="term" value="F:phospholipid binding"/>
    <property type="evidence" value="ECO:0007669"/>
    <property type="project" value="TreeGrafter"/>
</dbReference>
<dbReference type="Pfam" id="PF10193">
    <property type="entry name" value="Telomere_reg-2"/>
    <property type="match status" value="1"/>
</dbReference>
<feature type="domain" description="ENTH" evidence="2">
    <location>
        <begin position="19"/>
        <end position="152"/>
    </location>
</feature>
<dbReference type="FunFam" id="1.25.40.90:FF:000006">
    <property type="entry name" value="Clathrin interactor 1"/>
    <property type="match status" value="1"/>
</dbReference>
<dbReference type="InterPro" id="IPR008942">
    <property type="entry name" value="ENTH_VHS"/>
</dbReference>
<dbReference type="InterPro" id="IPR019337">
    <property type="entry name" value="Telomere_length_regulation_dom"/>
</dbReference>
<dbReference type="CDD" id="cd16989">
    <property type="entry name" value="ENTH_EpsinR"/>
    <property type="match status" value="1"/>
</dbReference>
<dbReference type="GO" id="GO:0005886">
    <property type="term" value="C:plasma membrane"/>
    <property type="evidence" value="ECO:0007669"/>
    <property type="project" value="TreeGrafter"/>
</dbReference>
<evidence type="ECO:0000256" key="1">
    <source>
        <dbReference type="SAM" id="MobiDB-lite"/>
    </source>
</evidence>
<dbReference type="InterPro" id="IPR016024">
    <property type="entry name" value="ARM-type_fold"/>
</dbReference>
<dbReference type="Gene3D" id="1.25.40.720">
    <property type="entry name" value="Telomere length regulation protein 2, C-terminal domain"/>
    <property type="match status" value="2"/>
</dbReference>
<feature type="region of interest" description="Disordered" evidence="1">
    <location>
        <begin position="293"/>
        <end position="355"/>
    </location>
</feature>
<evidence type="ECO:0000259" key="2">
    <source>
        <dbReference type="PROSITE" id="PS50942"/>
    </source>
</evidence>
<proteinExistence type="predicted"/>
<protein>
    <recommendedName>
        <fullName evidence="2">ENTH domain-containing protein</fullName>
    </recommendedName>
</protein>
<organism evidence="3 4">
    <name type="scientific">Parnassius mnemosyne</name>
    <name type="common">clouded apollo</name>
    <dbReference type="NCBI Taxonomy" id="213953"/>
    <lineage>
        <taxon>Eukaryota</taxon>
        <taxon>Metazoa</taxon>
        <taxon>Ecdysozoa</taxon>
        <taxon>Arthropoda</taxon>
        <taxon>Hexapoda</taxon>
        <taxon>Insecta</taxon>
        <taxon>Pterygota</taxon>
        <taxon>Neoptera</taxon>
        <taxon>Endopterygota</taxon>
        <taxon>Lepidoptera</taxon>
        <taxon>Glossata</taxon>
        <taxon>Ditrysia</taxon>
        <taxon>Papilionoidea</taxon>
        <taxon>Papilionidae</taxon>
        <taxon>Parnassiinae</taxon>
        <taxon>Parnassini</taxon>
        <taxon>Parnassius</taxon>
        <taxon>Driopa</taxon>
    </lineage>
</organism>
<gene>
    <name evidence="3" type="ORF">PARMNEM_LOCUS14351</name>
</gene>
<feature type="compositionally biased region" description="Low complexity" evidence="1">
    <location>
        <begin position="294"/>
        <end position="311"/>
    </location>
</feature>
<dbReference type="GO" id="GO:0030276">
    <property type="term" value="F:clathrin binding"/>
    <property type="evidence" value="ECO:0007669"/>
    <property type="project" value="TreeGrafter"/>
</dbReference>
<dbReference type="EMBL" id="CAVLGL010000090">
    <property type="protein sequence ID" value="CAK1594770.1"/>
    <property type="molecule type" value="Genomic_DNA"/>
</dbReference>
<feature type="compositionally biased region" description="Gly residues" evidence="1">
    <location>
        <begin position="174"/>
        <end position="188"/>
    </location>
</feature>
<feature type="compositionally biased region" description="Acidic residues" evidence="1">
    <location>
        <begin position="206"/>
        <end position="217"/>
    </location>
</feature>